<evidence type="ECO:0000259" key="2">
    <source>
        <dbReference type="PROSITE" id="PS51186"/>
    </source>
</evidence>
<accession>A0A9W8Y3A2</accession>
<dbReference type="InterPro" id="IPR052742">
    <property type="entry name" value="Mito_N-acetyltransferase"/>
</dbReference>
<evidence type="ECO:0000313" key="4">
    <source>
        <dbReference type="Proteomes" id="UP001140560"/>
    </source>
</evidence>
<evidence type="ECO:0000256" key="1">
    <source>
        <dbReference type="SAM" id="MobiDB-lite"/>
    </source>
</evidence>
<name>A0A9W8Y3A2_9PLEO</name>
<gene>
    <name evidence="3" type="primary">SPT10</name>
    <name evidence="3" type="ORF">N0V83_008512</name>
</gene>
<dbReference type="Gene3D" id="3.40.630.30">
    <property type="match status" value="1"/>
</dbReference>
<feature type="compositionally biased region" description="Polar residues" evidence="1">
    <location>
        <begin position="356"/>
        <end position="375"/>
    </location>
</feature>
<dbReference type="InterPro" id="IPR015416">
    <property type="entry name" value="Znf_H2C2_histone_UAS-bd"/>
</dbReference>
<dbReference type="PANTHER" id="PTHR43138">
    <property type="entry name" value="ACETYLTRANSFERASE, GNAT FAMILY"/>
    <property type="match status" value="1"/>
</dbReference>
<dbReference type="Pfam" id="PF00583">
    <property type="entry name" value="Acetyltransf_1"/>
    <property type="match status" value="1"/>
</dbReference>
<sequence length="507" mass="56218">MPAMLDDPGAPVIFRTSGDVPYPPPGGPLPVGIAPCQVTLRDRVTTATIIPFSAPNQVPLTLLAYLCDQLGREIEKGDTYPMVEPLPLENFGPYWFGVFGAIMLLNEIQDGRELHEMARSGCDWERECLGSFYIKPNYPGRSSHVCNGGFLVTDASRNRGVGRLMGETYLDWAPKLGYTYSVFNLVYETNVASCRIWDALGFKRIGRVKGCGNLKSYPGDLVDAIIYGRDLGGEDDFVSEERFDKIRFYLKNQKYPNGADRAEKSRLRSAATHYKLTPADGDEPEKLWLKGKEVIADPQKQYEISRDIHHKSHGGINKTTAAIAELYHWVRIKETVSQVIRNCPECSEMNKGLSAMRQNQNSSRSSFLPPTLRQSPLTPTPPNQYPPTQPPARPDSPSNQLRIESAQHVGPYSQYAAHNDYDMPVDPALMEGIQPGMSLADLPPSPFLTAGQGVSGLPQLGHLDSLGGNLHDQSHMGIDSSGTDERAPTAREEMRRRLNRVAQYGQK</sequence>
<dbReference type="Pfam" id="PF09337">
    <property type="entry name" value="zf-H2C2"/>
    <property type="match status" value="1"/>
</dbReference>
<feature type="compositionally biased region" description="Pro residues" evidence="1">
    <location>
        <begin position="378"/>
        <end position="394"/>
    </location>
</feature>
<feature type="compositionally biased region" description="Basic and acidic residues" evidence="1">
    <location>
        <begin position="483"/>
        <end position="496"/>
    </location>
</feature>
<reference evidence="3" key="1">
    <citation type="submission" date="2022-10" db="EMBL/GenBank/DDBJ databases">
        <title>Tapping the CABI collections for fungal endophytes: first genome assemblies for Collariella, Neodidymelliopsis, Ascochyta clinopodiicola, Didymella pomorum, Didymosphaeria variabile, Neocosmospora piperis and Neocucurbitaria cava.</title>
        <authorList>
            <person name="Hill R."/>
        </authorList>
    </citation>
    <scope>NUCLEOTIDE SEQUENCE</scope>
    <source>
        <strain evidence="3">IMI 356814</strain>
    </source>
</reference>
<dbReference type="OrthoDB" id="10264707at2759"/>
<organism evidence="3 4">
    <name type="scientific">Neocucurbitaria cava</name>
    <dbReference type="NCBI Taxonomy" id="798079"/>
    <lineage>
        <taxon>Eukaryota</taxon>
        <taxon>Fungi</taxon>
        <taxon>Dikarya</taxon>
        <taxon>Ascomycota</taxon>
        <taxon>Pezizomycotina</taxon>
        <taxon>Dothideomycetes</taxon>
        <taxon>Pleosporomycetidae</taxon>
        <taxon>Pleosporales</taxon>
        <taxon>Pleosporineae</taxon>
        <taxon>Cucurbitariaceae</taxon>
        <taxon>Neocucurbitaria</taxon>
    </lineage>
</organism>
<dbReference type="PROSITE" id="PS51186">
    <property type="entry name" value="GNAT"/>
    <property type="match status" value="1"/>
</dbReference>
<protein>
    <submittedName>
        <fullName evidence="3">Protein spt10</fullName>
    </submittedName>
</protein>
<dbReference type="Proteomes" id="UP001140560">
    <property type="component" value="Unassembled WGS sequence"/>
</dbReference>
<keyword evidence="4" id="KW-1185">Reference proteome</keyword>
<dbReference type="EMBL" id="JAPEUY010000015">
    <property type="protein sequence ID" value="KAJ4365890.1"/>
    <property type="molecule type" value="Genomic_DNA"/>
</dbReference>
<dbReference type="InterPro" id="IPR016181">
    <property type="entry name" value="Acyl_CoA_acyltransferase"/>
</dbReference>
<dbReference type="PANTHER" id="PTHR43138:SF2">
    <property type="entry name" value="PROTEIN SPT10"/>
    <property type="match status" value="1"/>
</dbReference>
<dbReference type="AlphaFoldDB" id="A0A9W8Y3A2"/>
<proteinExistence type="predicted"/>
<dbReference type="GO" id="GO:0005634">
    <property type="term" value="C:nucleus"/>
    <property type="evidence" value="ECO:0007669"/>
    <property type="project" value="TreeGrafter"/>
</dbReference>
<dbReference type="GO" id="GO:0016747">
    <property type="term" value="F:acyltransferase activity, transferring groups other than amino-acyl groups"/>
    <property type="evidence" value="ECO:0007669"/>
    <property type="project" value="InterPro"/>
</dbReference>
<feature type="region of interest" description="Disordered" evidence="1">
    <location>
        <begin position="475"/>
        <end position="507"/>
    </location>
</feature>
<comment type="caution">
    <text evidence="3">The sequence shown here is derived from an EMBL/GenBank/DDBJ whole genome shotgun (WGS) entry which is preliminary data.</text>
</comment>
<dbReference type="InterPro" id="IPR000182">
    <property type="entry name" value="GNAT_dom"/>
</dbReference>
<dbReference type="Gene3D" id="1.10.340.70">
    <property type="match status" value="1"/>
</dbReference>
<feature type="region of interest" description="Disordered" evidence="1">
    <location>
        <begin position="353"/>
        <end position="399"/>
    </location>
</feature>
<feature type="domain" description="N-acetyltransferase" evidence="2">
    <location>
        <begin position="69"/>
        <end position="232"/>
    </location>
</feature>
<evidence type="ECO:0000313" key="3">
    <source>
        <dbReference type="EMBL" id="KAJ4365890.1"/>
    </source>
</evidence>
<dbReference type="SUPFAM" id="SSF55729">
    <property type="entry name" value="Acyl-CoA N-acyltransferases (Nat)"/>
    <property type="match status" value="1"/>
</dbReference>